<evidence type="ECO:0000256" key="3">
    <source>
        <dbReference type="SAM" id="SignalP"/>
    </source>
</evidence>
<evidence type="ECO:0000256" key="1">
    <source>
        <dbReference type="SAM" id="MobiDB-lite"/>
    </source>
</evidence>
<evidence type="ECO:0000256" key="2">
    <source>
        <dbReference type="SAM" id="Phobius"/>
    </source>
</evidence>
<proteinExistence type="predicted"/>
<feature type="signal peptide" evidence="3">
    <location>
        <begin position="1"/>
        <end position="22"/>
    </location>
</feature>
<keyword evidence="2" id="KW-0812">Transmembrane</keyword>
<name>A0A9P9A939_9PEZI</name>
<feature type="compositionally biased region" description="Basic and acidic residues" evidence="1">
    <location>
        <begin position="144"/>
        <end position="156"/>
    </location>
</feature>
<evidence type="ECO:0000313" key="5">
    <source>
        <dbReference type="Proteomes" id="UP000770015"/>
    </source>
</evidence>
<reference evidence="4" key="1">
    <citation type="journal article" date="2021" name="Nat. Commun.">
        <title>Genetic determinants of endophytism in the Arabidopsis root mycobiome.</title>
        <authorList>
            <person name="Mesny F."/>
            <person name="Miyauchi S."/>
            <person name="Thiergart T."/>
            <person name="Pickel B."/>
            <person name="Atanasova L."/>
            <person name="Karlsson M."/>
            <person name="Huettel B."/>
            <person name="Barry K.W."/>
            <person name="Haridas S."/>
            <person name="Chen C."/>
            <person name="Bauer D."/>
            <person name="Andreopoulos W."/>
            <person name="Pangilinan J."/>
            <person name="LaButti K."/>
            <person name="Riley R."/>
            <person name="Lipzen A."/>
            <person name="Clum A."/>
            <person name="Drula E."/>
            <person name="Henrissat B."/>
            <person name="Kohler A."/>
            <person name="Grigoriev I.V."/>
            <person name="Martin F.M."/>
            <person name="Hacquard S."/>
        </authorList>
    </citation>
    <scope>NUCLEOTIDE SEQUENCE</scope>
    <source>
        <strain evidence="4">MPI-SDFR-AT-0117</strain>
    </source>
</reference>
<feature type="region of interest" description="Disordered" evidence="1">
    <location>
        <begin position="131"/>
        <end position="165"/>
    </location>
</feature>
<keyword evidence="2" id="KW-1133">Transmembrane helix</keyword>
<keyword evidence="3" id="KW-0732">Signal</keyword>
<feature type="transmembrane region" description="Helical" evidence="2">
    <location>
        <begin position="87"/>
        <end position="108"/>
    </location>
</feature>
<protein>
    <submittedName>
        <fullName evidence="4">Uncharacterized protein</fullName>
    </submittedName>
</protein>
<accession>A0A9P9A939</accession>
<keyword evidence="2" id="KW-0472">Membrane</keyword>
<gene>
    <name evidence="4" type="ORF">F5X68DRAFT_242557</name>
</gene>
<organism evidence="4 5">
    <name type="scientific">Plectosphaerella plurivora</name>
    <dbReference type="NCBI Taxonomy" id="936078"/>
    <lineage>
        <taxon>Eukaryota</taxon>
        <taxon>Fungi</taxon>
        <taxon>Dikarya</taxon>
        <taxon>Ascomycota</taxon>
        <taxon>Pezizomycotina</taxon>
        <taxon>Sordariomycetes</taxon>
        <taxon>Hypocreomycetidae</taxon>
        <taxon>Glomerellales</taxon>
        <taxon>Plectosphaerellaceae</taxon>
        <taxon>Plectosphaerella</taxon>
    </lineage>
</organism>
<dbReference type="EMBL" id="JAGSXJ010000017">
    <property type="protein sequence ID" value="KAH6683628.1"/>
    <property type="molecule type" value="Genomic_DNA"/>
</dbReference>
<dbReference type="Proteomes" id="UP000770015">
    <property type="component" value="Unassembled WGS sequence"/>
</dbReference>
<dbReference type="AlphaFoldDB" id="A0A9P9A939"/>
<dbReference type="OrthoDB" id="10645595at2759"/>
<sequence>MRGWFELFCFEIFRFFLPLVFGSDKAFQTLTSPGIAFRLGINTSQASRSSDKNTNMIEPDPDTISQTLASHRPTHNNGPPPELSRCLLTVAFFVVFFLIIAFFVLDALRPDAFTRKRTRREQRILAEVEAQRKAKKGERTPLIQRERPADEEEARRPPPFWPQAKLSPWSVRYYDPDGRQMDGHDVDSLLTI</sequence>
<comment type="caution">
    <text evidence="4">The sequence shown here is derived from an EMBL/GenBank/DDBJ whole genome shotgun (WGS) entry which is preliminary data.</text>
</comment>
<feature type="chain" id="PRO_5040421058" evidence="3">
    <location>
        <begin position="23"/>
        <end position="192"/>
    </location>
</feature>
<keyword evidence="5" id="KW-1185">Reference proteome</keyword>
<evidence type="ECO:0000313" key="4">
    <source>
        <dbReference type="EMBL" id="KAH6683628.1"/>
    </source>
</evidence>